<keyword evidence="11" id="KW-0251">Elongation factor</keyword>
<comment type="subcellular location">
    <subcellularLocation>
        <location evidence="1 6">Nucleus</location>
    </subcellularLocation>
</comment>
<dbReference type="Proteomes" id="UP001337655">
    <property type="component" value="Unassembled WGS sequence"/>
</dbReference>
<dbReference type="SUPFAM" id="SSF46942">
    <property type="entry name" value="Elongation factor TFIIS domain 2"/>
    <property type="match status" value="1"/>
</dbReference>
<dbReference type="InterPro" id="IPR003617">
    <property type="entry name" value="TFIIS/CRSP70_N_sub"/>
</dbReference>
<dbReference type="GO" id="GO:0003746">
    <property type="term" value="F:translation elongation factor activity"/>
    <property type="evidence" value="ECO:0007669"/>
    <property type="project" value="UniProtKB-KW"/>
</dbReference>
<evidence type="ECO:0000256" key="5">
    <source>
        <dbReference type="ARBA" id="ARBA00023242"/>
    </source>
</evidence>
<dbReference type="SMART" id="SM00509">
    <property type="entry name" value="TFS2N"/>
    <property type="match status" value="1"/>
</dbReference>
<dbReference type="Pfam" id="PF08711">
    <property type="entry name" value="Med26"/>
    <property type="match status" value="1"/>
</dbReference>
<dbReference type="RefSeq" id="XP_064661003.1">
    <property type="nucleotide sequence ID" value="XM_064801052.1"/>
</dbReference>
<evidence type="ECO:0000256" key="2">
    <source>
        <dbReference type="ARBA" id="ARBA00022723"/>
    </source>
</evidence>
<name>A0AAV9PFC8_9PEZI</name>
<feature type="coiled-coil region" evidence="7">
    <location>
        <begin position="226"/>
        <end position="258"/>
    </location>
</feature>
<evidence type="ECO:0000313" key="11">
    <source>
        <dbReference type="EMBL" id="KAK5172159.1"/>
    </source>
</evidence>
<sequence length="266" mass="29174">MDAKQLQEAAILLKKAHEKDEPPSTILTLLQPLEKWAPTEDLMRSSKIGVYVNKCRNSKDPKVNALASNLVNKWKKAVQKKPGTASPAPGKGGVNGVNGTGRSGTSSPAPPVKKEAPPRKHSVAPEKRTAKEDGVNTGHTGNAVRDGCIMLIYNGLCFMSEESPDDVLAAATRVEEAAFQEYAPETSATYKQKMRSLHLNLKMKQNTELRKDVYSGAIDPKRFVTMTSDELKSEDQRKEIKKLEKENMNKAMTAVEEKAISTTALQ</sequence>
<dbReference type="GO" id="GO:0008270">
    <property type="term" value="F:zinc ion binding"/>
    <property type="evidence" value="ECO:0007669"/>
    <property type="project" value="UniProtKB-KW"/>
</dbReference>
<evidence type="ECO:0000259" key="10">
    <source>
        <dbReference type="PROSITE" id="PS51321"/>
    </source>
</evidence>
<dbReference type="InterPro" id="IPR035100">
    <property type="entry name" value="TF_IIS-typ"/>
</dbReference>
<feature type="region of interest" description="Disordered" evidence="8">
    <location>
        <begin position="77"/>
        <end position="141"/>
    </location>
</feature>
<dbReference type="GO" id="GO:0031564">
    <property type="term" value="P:transcription antitermination"/>
    <property type="evidence" value="ECO:0007669"/>
    <property type="project" value="TreeGrafter"/>
</dbReference>
<feature type="compositionally biased region" description="Basic and acidic residues" evidence="8">
    <location>
        <begin position="112"/>
        <end position="134"/>
    </location>
</feature>
<organism evidence="11 12">
    <name type="scientific">Saxophila tyrrhenica</name>
    <dbReference type="NCBI Taxonomy" id="1690608"/>
    <lineage>
        <taxon>Eukaryota</taxon>
        <taxon>Fungi</taxon>
        <taxon>Dikarya</taxon>
        <taxon>Ascomycota</taxon>
        <taxon>Pezizomycotina</taxon>
        <taxon>Dothideomycetes</taxon>
        <taxon>Dothideomycetidae</taxon>
        <taxon>Mycosphaerellales</taxon>
        <taxon>Extremaceae</taxon>
        <taxon>Saxophila</taxon>
    </lineage>
</organism>
<dbReference type="EMBL" id="JAVRRT010000005">
    <property type="protein sequence ID" value="KAK5172159.1"/>
    <property type="molecule type" value="Genomic_DNA"/>
</dbReference>
<dbReference type="GO" id="GO:0005634">
    <property type="term" value="C:nucleus"/>
    <property type="evidence" value="ECO:0007669"/>
    <property type="project" value="UniProtKB-SubCell"/>
</dbReference>
<dbReference type="PROSITE" id="PS51319">
    <property type="entry name" value="TFIIS_N"/>
    <property type="match status" value="1"/>
</dbReference>
<keyword evidence="5 6" id="KW-0539">Nucleus</keyword>
<feature type="compositionally biased region" description="Gly residues" evidence="8">
    <location>
        <begin position="90"/>
        <end position="102"/>
    </location>
</feature>
<dbReference type="SUPFAM" id="SSF47676">
    <property type="entry name" value="Conserved domain common to transcription factors TFIIS, elongin A, CRSP70"/>
    <property type="match status" value="1"/>
</dbReference>
<evidence type="ECO:0000256" key="1">
    <source>
        <dbReference type="ARBA" id="ARBA00004123"/>
    </source>
</evidence>
<proteinExistence type="predicted"/>
<keyword evidence="12" id="KW-1185">Reference proteome</keyword>
<dbReference type="GO" id="GO:0031440">
    <property type="term" value="P:regulation of mRNA 3'-end processing"/>
    <property type="evidence" value="ECO:0007669"/>
    <property type="project" value="TreeGrafter"/>
</dbReference>
<evidence type="ECO:0000259" key="9">
    <source>
        <dbReference type="PROSITE" id="PS51319"/>
    </source>
</evidence>
<gene>
    <name evidence="11" type="primary">tfs1</name>
    <name evidence="11" type="ORF">LTR77_003797</name>
</gene>
<keyword evidence="11" id="KW-0648">Protein biosynthesis</keyword>
<dbReference type="GO" id="GO:0006368">
    <property type="term" value="P:transcription elongation by RNA polymerase II"/>
    <property type="evidence" value="ECO:0007669"/>
    <property type="project" value="TreeGrafter"/>
</dbReference>
<keyword evidence="3" id="KW-0863">Zinc-finger</keyword>
<dbReference type="AlphaFoldDB" id="A0AAV9PFC8"/>
<keyword evidence="7" id="KW-0175">Coiled coil</keyword>
<keyword evidence="2" id="KW-0479">Metal-binding</keyword>
<protein>
    <submittedName>
        <fullName evidence="11">Transcription elongation factor TFIIS</fullName>
    </submittedName>
</protein>
<dbReference type="SMART" id="SM00510">
    <property type="entry name" value="TFS2M"/>
    <property type="match status" value="1"/>
</dbReference>
<dbReference type="InterPro" id="IPR036575">
    <property type="entry name" value="TFIIS_cen_dom_sf"/>
</dbReference>
<dbReference type="Gene3D" id="1.20.930.10">
    <property type="entry name" value="Conserved domain common to transcription factors TFIIS, elongin A, CRSP70"/>
    <property type="match status" value="1"/>
</dbReference>
<dbReference type="PIRSF" id="PIRSF006704">
    <property type="entry name" value="TF_IIS"/>
    <property type="match status" value="1"/>
</dbReference>
<evidence type="ECO:0000313" key="12">
    <source>
        <dbReference type="Proteomes" id="UP001337655"/>
    </source>
</evidence>
<dbReference type="GO" id="GO:0006362">
    <property type="term" value="P:transcription elongation by RNA polymerase I"/>
    <property type="evidence" value="ECO:0007669"/>
    <property type="project" value="TreeGrafter"/>
</dbReference>
<dbReference type="PROSITE" id="PS51321">
    <property type="entry name" value="TFIIS_CENTRAL"/>
    <property type="match status" value="1"/>
</dbReference>
<dbReference type="GO" id="GO:0001139">
    <property type="term" value="F:RNA polymerase II complex recruiting activity"/>
    <property type="evidence" value="ECO:0007669"/>
    <property type="project" value="TreeGrafter"/>
</dbReference>
<evidence type="ECO:0000256" key="3">
    <source>
        <dbReference type="ARBA" id="ARBA00022771"/>
    </source>
</evidence>
<evidence type="ECO:0000256" key="7">
    <source>
        <dbReference type="SAM" id="Coils"/>
    </source>
</evidence>
<dbReference type="PANTHER" id="PTHR11477:SF0">
    <property type="entry name" value="IP08861P-RELATED"/>
    <property type="match status" value="1"/>
</dbReference>
<dbReference type="InterPro" id="IPR003618">
    <property type="entry name" value="TFIIS_cen_dom"/>
</dbReference>
<keyword evidence="4" id="KW-0862">Zinc</keyword>
<feature type="domain" description="TFIIS central" evidence="10">
    <location>
        <begin position="144"/>
        <end position="259"/>
    </location>
</feature>
<evidence type="ECO:0000256" key="4">
    <source>
        <dbReference type="ARBA" id="ARBA00022833"/>
    </source>
</evidence>
<dbReference type="FunFam" id="1.10.472.30:FF:000003">
    <property type="entry name" value="Transcription elongation factor S-II"/>
    <property type="match status" value="1"/>
</dbReference>
<evidence type="ECO:0000256" key="8">
    <source>
        <dbReference type="SAM" id="MobiDB-lite"/>
    </source>
</evidence>
<dbReference type="InterPro" id="IPR017923">
    <property type="entry name" value="TFIIS_N"/>
</dbReference>
<comment type="caution">
    <text evidence="11">The sequence shown here is derived from an EMBL/GenBank/DDBJ whole genome shotgun (WGS) entry which is preliminary data.</text>
</comment>
<dbReference type="GO" id="GO:0000977">
    <property type="term" value="F:RNA polymerase II transcription regulatory region sequence-specific DNA binding"/>
    <property type="evidence" value="ECO:0007669"/>
    <property type="project" value="TreeGrafter"/>
</dbReference>
<dbReference type="InterPro" id="IPR035441">
    <property type="entry name" value="TFIIS/LEDGF_dom_sf"/>
</dbReference>
<evidence type="ECO:0000256" key="6">
    <source>
        <dbReference type="PROSITE-ProRule" id="PRU00649"/>
    </source>
</evidence>
<dbReference type="Pfam" id="PF07500">
    <property type="entry name" value="TFIIS_M"/>
    <property type="match status" value="1"/>
</dbReference>
<accession>A0AAV9PFC8</accession>
<dbReference type="Gene3D" id="1.10.472.30">
    <property type="entry name" value="Transcription elongation factor S-II, central domain"/>
    <property type="match status" value="1"/>
</dbReference>
<reference evidence="11 12" key="1">
    <citation type="submission" date="2023-08" db="EMBL/GenBank/DDBJ databases">
        <title>Black Yeasts Isolated from many extreme environments.</title>
        <authorList>
            <person name="Coleine C."/>
            <person name="Stajich J.E."/>
            <person name="Selbmann L."/>
        </authorList>
    </citation>
    <scope>NUCLEOTIDE SEQUENCE [LARGE SCALE GENOMIC DNA]</scope>
    <source>
        <strain evidence="11 12">CCFEE 5935</strain>
    </source>
</reference>
<dbReference type="PANTHER" id="PTHR11477">
    <property type="entry name" value="TRANSCRIPTION FACTOR S-II ZINC FINGER DOMAIN-CONTAINING PROTEIN"/>
    <property type="match status" value="1"/>
</dbReference>
<dbReference type="GeneID" id="89925143"/>
<feature type="domain" description="TFIIS N-terminal" evidence="9">
    <location>
        <begin position="1"/>
        <end position="81"/>
    </location>
</feature>